<keyword evidence="3" id="KW-1185">Reference proteome</keyword>
<gene>
    <name evidence="2" type="ORF">VFH_I155280</name>
</gene>
<name>A0AAV0ZAA9_VICFA</name>
<dbReference type="Proteomes" id="UP001157006">
    <property type="component" value="Chromosome 1S"/>
</dbReference>
<proteinExistence type="predicted"/>
<reference evidence="2 3" key="1">
    <citation type="submission" date="2023-01" db="EMBL/GenBank/DDBJ databases">
        <authorList>
            <person name="Kreplak J."/>
        </authorList>
    </citation>
    <scope>NUCLEOTIDE SEQUENCE [LARGE SCALE GENOMIC DNA]</scope>
</reference>
<feature type="region of interest" description="Disordered" evidence="1">
    <location>
        <begin position="129"/>
        <end position="153"/>
    </location>
</feature>
<protein>
    <submittedName>
        <fullName evidence="2">Uncharacterized protein</fullName>
    </submittedName>
</protein>
<dbReference type="EMBL" id="OX451735">
    <property type="protein sequence ID" value="CAI8594727.1"/>
    <property type="molecule type" value="Genomic_DNA"/>
</dbReference>
<evidence type="ECO:0000313" key="3">
    <source>
        <dbReference type="Proteomes" id="UP001157006"/>
    </source>
</evidence>
<organism evidence="2 3">
    <name type="scientific">Vicia faba</name>
    <name type="common">Broad bean</name>
    <name type="synonym">Faba vulgaris</name>
    <dbReference type="NCBI Taxonomy" id="3906"/>
    <lineage>
        <taxon>Eukaryota</taxon>
        <taxon>Viridiplantae</taxon>
        <taxon>Streptophyta</taxon>
        <taxon>Embryophyta</taxon>
        <taxon>Tracheophyta</taxon>
        <taxon>Spermatophyta</taxon>
        <taxon>Magnoliopsida</taxon>
        <taxon>eudicotyledons</taxon>
        <taxon>Gunneridae</taxon>
        <taxon>Pentapetalae</taxon>
        <taxon>rosids</taxon>
        <taxon>fabids</taxon>
        <taxon>Fabales</taxon>
        <taxon>Fabaceae</taxon>
        <taxon>Papilionoideae</taxon>
        <taxon>50 kb inversion clade</taxon>
        <taxon>NPAAA clade</taxon>
        <taxon>Hologalegina</taxon>
        <taxon>IRL clade</taxon>
        <taxon>Fabeae</taxon>
        <taxon>Vicia</taxon>
    </lineage>
</organism>
<sequence length="153" mass="17509">MNIAKENGLPPLWEIHYNVETTFEVTNVEPLVESHVHQHVKPNVETYFPSYEPEVKGKINVEADENDDIPISNILKMIVKGVTEASREYYRKGVVSFNEETKTDEESAVKLMRSIVMFMADGVKENKKYVPPKTSLRTSLNYEDGNSSKNSRE</sequence>
<accession>A0AAV0ZAA9</accession>
<evidence type="ECO:0000313" key="2">
    <source>
        <dbReference type="EMBL" id="CAI8594727.1"/>
    </source>
</evidence>
<feature type="compositionally biased region" description="Polar residues" evidence="1">
    <location>
        <begin position="135"/>
        <end position="153"/>
    </location>
</feature>
<evidence type="ECO:0000256" key="1">
    <source>
        <dbReference type="SAM" id="MobiDB-lite"/>
    </source>
</evidence>
<dbReference type="AlphaFoldDB" id="A0AAV0ZAA9"/>